<dbReference type="EMBL" id="VSKK01000001">
    <property type="protein sequence ID" value="TYB79164.1"/>
    <property type="molecule type" value="Genomic_DNA"/>
</dbReference>
<sequence length="101" mass="11825">MKSNPLHFYQTTPEELTNDILKGVDGKLQEFFDKLQPSKKNEEEELLTIEEALTILKCSNQTLWNWRKSGIIPSYRLGNRVYIKRSDINSKLIKQVPDDDE</sequence>
<accession>A0A5D0RF35</accession>
<dbReference type="Proteomes" id="UP000323720">
    <property type="component" value="Unassembled WGS sequence"/>
</dbReference>
<evidence type="ECO:0000259" key="1">
    <source>
        <dbReference type="Pfam" id="PF12728"/>
    </source>
</evidence>
<protein>
    <submittedName>
        <fullName evidence="2">Helix-turn-helix domain-containing protein</fullName>
    </submittedName>
</protein>
<reference evidence="2 3" key="1">
    <citation type="submission" date="2019-08" db="EMBL/GenBank/DDBJ databases">
        <title>Genomes of Antarctic Bizionia species.</title>
        <authorList>
            <person name="Bowman J.P."/>
        </authorList>
    </citation>
    <scope>NUCLEOTIDE SEQUENCE [LARGE SCALE GENOMIC DNA]</scope>
    <source>
        <strain evidence="2 3">ADA-4</strain>
    </source>
</reference>
<feature type="domain" description="Helix-turn-helix" evidence="1">
    <location>
        <begin position="46"/>
        <end position="89"/>
    </location>
</feature>
<name>A0A5D0RF35_9FLAO</name>
<keyword evidence="3" id="KW-1185">Reference proteome</keyword>
<dbReference type="InterPro" id="IPR041657">
    <property type="entry name" value="HTH_17"/>
</dbReference>
<gene>
    <name evidence="2" type="ORF">ES674_05155</name>
</gene>
<proteinExistence type="predicted"/>
<dbReference type="InterPro" id="IPR009061">
    <property type="entry name" value="DNA-bd_dom_put_sf"/>
</dbReference>
<dbReference type="AlphaFoldDB" id="A0A5D0RF35"/>
<dbReference type="Pfam" id="PF12728">
    <property type="entry name" value="HTH_17"/>
    <property type="match status" value="1"/>
</dbReference>
<organism evidence="2 3">
    <name type="scientific">Bizionia myxarmorum</name>
    <dbReference type="NCBI Taxonomy" id="291186"/>
    <lineage>
        <taxon>Bacteria</taxon>
        <taxon>Pseudomonadati</taxon>
        <taxon>Bacteroidota</taxon>
        <taxon>Flavobacteriia</taxon>
        <taxon>Flavobacteriales</taxon>
        <taxon>Flavobacteriaceae</taxon>
        <taxon>Bizionia</taxon>
    </lineage>
</organism>
<dbReference type="RefSeq" id="WP_148402901.1">
    <property type="nucleotide sequence ID" value="NZ_VSKK01000001.1"/>
</dbReference>
<dbReference type="SUPFAM" id="SSF46955">
    <property type="entry name" value="Putative DNA-binding domain"/>
    <property type="match status" value="1"/>
</dbReference>
<evidence type="ECO:0000313" key="2">
    <source>
        <dbReference type="EMBL" id="TYB79164.1"/>
    </source>
</evidence>
<comment type="caution">
    <text evidence="2">The sequence shown here is derived from an EMBL/GenBank/DDBJ whole genome shotgun (WGS) entry which is preliminary data.</text>
</comment>
<dbReference type="OrthoDB" id="1097811at2"/>
<evidence type="ECO:0000313" key="3">
    <source>
        <dbReference type="Proteomes" id="UP000323720"/>
    </source>
</evidence>